<feature type="compositionally biased region" description="Basic and acidic residues" evidence="1">
    <location>
        <begin position="122"/>
        <end position="131"/>
    </location>
</feature>
<dbReference type="InterPro" id="IPR007730">
    <property type="entry name" value="SPOR-like_dom"/>
</dbReference>
<dbReference type="GO" id="GO:0030428">
    <property type="term" value="C:cell septum"/>
    <property type="evidence" value="ECO:0007669"/>
    <property type="project" value="TreeGrafter"/>
</dbReference>
<feature type="transmembrane region" description="Helical" evidence="2">
    <location>
        <begin position="6"/>
        <end position="27"/>
    </location>
</feature>
<gene>
    <name evidence="4" type="ORF">A7985_21960</name>
</gene>
<dbReference type="GO" id="GO:0032153">
    <property type="term" value="C:cell division site"/>
    <property type="evidence" value="ECO:0007669"/>
    <property type="project" value="TreeGrafter"/>
</dbReference>
<feature type="region of interest" description="Disordered" evidence="1">
    <location>
        <begin position="119"/>
        <end position="160"/>
    </location>
</feature>
<evidence type="ECO:0000313" key="5">
    <source>
        <dbReference type="Proteomes" id="UP000093366"/>
    </source>
</evidence>
<dbReference type="Pfam" id="PF05036">
    <property type="entry name" value="SPOR"/>
    <property type="match status" value="1"/>
</dbReference>
<dbReference type="PROSITE" id="PS51724">
    <property type="entry name" value="SPOR"/>
    <property type="match status" value="1"/>
</dbReference>
<proteinExistence type="predicted"/>
<protein>
    <submittedName>
        <fullName evidence="4">DedD protein</fullName>
    </submittedName>
</protein>
<evidence type="ECO:0000256" key="1">
    <source>
        <dbReference type="SAM" id="MobiDB-lite"/>
    </source>
</evidence>
<dbReference type="GO" id="GO:0042834">
    <property type="term" value="F:peptidoglycan binding"/>
    <property type="evidence" value="ECO:0007669"/>
    <property type="project" value="InterPro"/>
</dbReference>
<evidence type="ECO:0000256" key="2">
    <source>
        <dbReference type="SAM" id="Phobius"/>
    </source>
</evidence>
<dbReference type="OrthoDB" id="7069135at2"/>
<keyword evidence="2" id="KW-0812">Transmembrane</keyword>
<dbReference type="Gene3D" id="3.30.70.1070">
    <property type="entry name" value="Sporulation related repeat"/>
    <property type="match status" value="1"/>
</dbReference>
<dbReference type="Proteomes" id="UP000093366">
    <property type="component" value="Unassembled WGS sequence"/>
</dbReference>
<comment type="caution">
    <text evidence="4">The sequence shown here is derived from an EMBL/GenBank/DDBJ whole genome shotgun (WGS) entry which is preliminary data.</text>
</comment>
<keyword evidence="2" id="KW-1133">Transmembrane helix</keyword>
<feature type="domain" description="SPOR" evidence="3">
    <location>
        <begin position="164"/>
        <end position="243"/>
    </location>
</feature>
<dbReference type="AlphaFoldDB" id="A0A1C0TK38"/>
<dbReference type="PANTHER" id="PTHR38687:SF1">
    <property type="entry name" value="CELL DIVISION PROTEIN DEDD"/>
    <property type="match status" value="1"/>
</dbReference>
<evidence type="ECO:0000259" key="3">
    <source>
        <dbReference type="PROSITE" id="PS51724"/>
    </source>
</evidence>
<dbReference type="InterPro" id="IPR036680">
    <property type="entry name" value="SPOR-like_sf"/>
</dbReference>
<dbReference type="GO" id="GO:0032506">
    <property type="term" value="P:cytokinetic process"/>
    <property type="evidence" value="ECO:0007669"/>
    <property type="project" value="TreeGrafter"/>
</dbReference>
<sequence>MNSGFVNRLVGTSIIVIAAIVFIPNILDGEKVHYKEGFKQIPERPDFTSIDLQESIDDRASLALEPKEDVIEDVVADDLNDTGSTPEAADGKTATAETVANEADLTESSETAEQVVQVTKADTQKPVEEVAKAASESSDEQPEPKPVTATVKAEPKLERPESSNFTKMAYVIQLGSFSHHANVLALTDKLKKNGFKTFTRPVKTPNGTLTKVFVGPDLNKQKLEAKLPELKKLTKLNGRLTQFKVAN</sequence>
<dbReference type="SUPFAM" id="SSF110997">
    <property type="entry name" value="Sporulation related repeat"/>
    <property type="match status" value="1"/>
</dbReference>
<organism evidence="4 5">
    <name type="scientific">Pseudoalteromonas luteoviolacea</name>
    <dbReference type="NCBI Taxonomy" id="43657"/>
    <lineage>
        <taxon>Bacteria</taxon>
        <taxon>Pseudomonadati</taxon>
        <taxon>Pseudomonadota</taxon>
        <taxon>Gammaproteobacteria</taxon>
        <taxon>Alteromonadales</taxon>
        <taxon>Pseudoalteromonadaceae</taxon>
        <taxon>Pseudoalteromonas</taxon>
    </lineage>
</organism>
<keyword evidence="2" id="KW-0472">Membrane</keyword>
<evidence type="ECO:0000313" key="4">
    <source>
        <dbReference type="EMBL" id="OCQ18867.1"/>
    </source>
</evidence>
<dbReference type="PANTHER" id="PTHR38687">
    <property type="entry name" value="CELL DIVISION PROTEIN DEDD-RELATED"/>
    <property type="match status" value="1"/>
</dbReference>
<accession>A0A1C0TK38</accession>
<reference evidence="5" key="1">
    <citation type="submission" date="2016-07" db="EMBL/GenBank/DDBJ databases">
        <authorList>
            <person name="Florea S."/>
            <person name="Webb J.S."/>
            <person name="Jaromczyk J."/>
            <person name="Schardl C.L."/>
        </authorList>
    </citation>
    <scope>NUCLEOTIDE SEQUENCE [LARGE SCALE GENOMIC DNA]</scope>
    <source>
        <strain evidence="5">IPB1</strain>
    </source>
</reference>
<dbReference type="RefSeq" id="WP_065792590.1">
    <property type="nucleotide sequence ID" value="NZ_MAUJ01000011.1"/>
</dbReference>
<dbReference type="InterPro" id="IPR052521">
    <property type="entry name" value="Cell_div_SPOR-domain"/>
</dbReference>
<name>A0A1C0TK38_9GAMM</name>
<dbReference type="EMBL" id="MAUJ01000011">
    <property type="protein sequence ID" value="OCQ18867.1"/>
    <property type="molecule type" value="Genomic_DNA"/>
</dbReference>